<proteinExistence type="predicted"/>
<dbReference type="PANTHER" id="PTHR43792:SF1">
    <property type="entry name" value="N-ACETYLTRANSFERASE DOMAIN-CONTAINING PROTEIN"/>
    <property type="match status" value="1"/>
</dbReference>
<dbReference type="Gene3D" id="3.40.630.30">
    <property type="match status" value="1"/>
</dbReference>
<evidence type="ECO:0000259" key="1">
    <source>
        <dbReference type="PROSITE" id="PS51186"/>
    </source>
</evidence>
<evidence type="ECO:0000313" key="2">
    <source>
        <dbReference type="EMBL" id="MCG9970617.1"/>
    </source>
</evidence>
<dbReference type="SUPFAM" id="SSF55729">
    <property type="entry name" value="Acyl-CoA N-acyltransferases (Nat)"/>
    <property type="match status" value="1"/>
</dbReference>
<dbReference type="Pfam" id="PF13302">
    <property type="entry name" value="Acetyltransf_3"/>
    <property type="match status" value="1"/>
</dbReference>
<dbReference type="Proteomes" id="UP001139344">
    <property type="component" value="Unassembled WGS sequence"/>
</dbReference>
<name>A0A9X1UUL1_9FLAO</name>
<reference evidence="2" key="1">
    <citation type="submission" date="2021-12" db="EMBL/GenBank/DDBJ databases">
        <title>Description of Gramella crocea sp. nov., a new bacterium isolated from activated sludge.</title>
        <authorList>
            <person name="Zhang X."/>
        </authorList>
    </citation>
    <scope>NUCLEOTIDE SEQUENCE</scope>
    <source>
        <strain evidence="2">YB25</strain>
    </source>
</reference>
<dbReference type="GO" id="GO:0016747">
    <property type="term" value="F:acyltransferase activity, transferring groups other than amino-acyl groups"/>
    <property type="evidence" value="ECO:0007669"/>
    <property type="project" value="InterPro"/>
</dbReference>
<gene>
    <name evidence="2" type="ORF">LU635_03125</name>
</gene>
<dbReference type="PANTHER" id="PTHR43792">
    <property type="entry name" value="GNAT FAMILY, PUTATIVE (AFU_ORTHOLOGUE AFUA_3G00765)-RELATED-RELATED"/>
    <property type="match status" value="1"/>
</dbReference>
<feature type="domain" description="N-acetyltransferase" evidence="1">
    <location>
        <begin position="12"/>
        <end position="180"/>
    </location>
</feature>
<sequence>MKERYIFKSARLGFRNWQETDLDKLYKINSDKRVMEFFPSIVSREDTKHFISRMKEMLTAHGFCYFAVEKLNTGEFVGFTGLAEQNYESVVTPCIDIGWRLDAEYWGQGFATEGAKACLDYGFKDLDIEKIRSIAPVINKRSIQVMKKIGMEKHTDFDNPFLKDHKSLERCVCYEIRNIKKT</sequence>
<dbReference type="InterPro" id="IPR016181">
    <property type="entry name" value="Acyl_CoA_acyltransferase"/>
</dbReference>
<evidence type="ECO:0000313" key="3">
    <source>
        <dbReference type="Proteomes" id="UP001139344"/>
    </source>
</evidence>
<dbReference type="AlphaFoldDB" id="A0A9X1UUL1"/>
<organism evidence="2 3">
    <name type="scientific">Christiangramia crocea</name>
    <dbReference type="NCBI Taxonomy" id="2904124"/>
    <lineage>
        <taxon>Bacteria</taxon>
        <taxon>Pseudomonadati</taxon>
        <taxon>Bacteroidota</taxon>
        <taxon>Flavobacteriia</taxon>
        <taxon>Flavobacteriales</taxon>
        <taxon>Flavobacteriaceae</taxon>
        <taxon>Christiangramia</taxon>
    </lineage>
</organism>
<protein>
    <submittedName>
        <fullName evidence="2">GNAT family N-acetyltransferase</fullName>
    </submittedName>
</protein>
<dbReference type="RefSeq" id="WP_240096087.1">
    <property type="nucleotide sequence ID" value="NZ_JAJSON010000009.1"/>
</dbReference>
<dbReference type="PROSITE" id="PS51186">
    <property type="entry name" value="GNAT"/>
    <property type="match status" value="1"/>
</dbReference>
<keyword evidence="3" id="KW-1185">Reference proteome</keyword>
<comment type="caution">
    <text evidence="2">The sequence shown here is derived from an EMBL/GenBank/DDBJ whole genome shotgun (WGS) entry which is preliminary data.</text>
</comment>
<dbReference type="InterPro" id="IPR051531">
    <property type="entry name" value="N-acetyltransferase"/>
</dbReference>
<dbReference type="InterPro" id="IPR000182">
    <property type="entry name" value="GNAT_dom"/>
</dbReference>
<dbReference type="EMBL" id="JAJSON010000009">
    <property type="protein sequence ID" value="MCG9970617.1"/>
    <property type="molecule type" value="Genomic_DNA"/>
</dbReference>
<accession>A0A9X1UUL1</accession>